<feature type="compositionally biased region" description="Basic and acidic residues" evidence="1">
    <location>
        <begin position="213"/>
        <end position="233"/>
    </location>
</feature>
<dbReference type="Proteomes" id="UP000242254">
    <property type="component" value="Unassembled WGS sequence"/>
</dbReference>
<feature type="region of interest" description="Disordered" evidence="1">
    <location>
        <begin position="204"/>
        <end position="273"/>
    </location>
</feature>
<dbReference type="Gene3D" id="1.25.40.20">
    <property type="entry name" value="Ankyrin repeat-containing domain"/>
    <property type="match status" value="1"/>
</dbReference>
<dbReference type="SUPFAM" id="SSF48403">
    <property type="entry name" value="Ankyrin repeat"/>
    <property type="match status" value="1"/>
</dbReference>
<accession>A0A2G4T297</accession>
<evidence type="ECO:0000313" key="3">
    <source>
        <dbReference type="Proteomes" id="UP000242254"/>
    </source>
</evidence>
<reference evidence="2 3" key="1">
    <citation type="journal article" date="2016" name="Proc. Natl. Acad. Sci. U.S.A.">
        <title>Lipid metabolic changes in an early divergent fungus govern the establishment of a mutualistic symbiosis with endobacteria.</title>
        <authorList>
            <person name="Lastovetsky O.A."/>
            <person name="Gaspar M.L."/>
            <person name="Mondo S.J."/>
            <person name="LaButti K.M."/>
            <person name="Sandor L."/>
            <person name="Grigoriev I.V."/>
            <person name="Henry S.A."/>
            <person name="Pawlowska T.E."/>
        </authorList>
    </citation>
    <scope>NUCLEOTIDE SEQUENCE [LARGE SCALE GENOMIC DNA]</scope>
    <source>
        <strain evidence="2 3">ATCC 52813</strain>
    </source>
</reference>
<dbReference type="RefSeq" id="XP_023468843.1">
    <property type="nucleotide sequence ID" value="XM_023615779.1"/>
</dbReference>
<dbReference type="InterPro" id="IPR036770">
    <property type="entry name" value="Ankyrin_rpt-contain_sf"/>
</dbReference>
<dbReference type="STRING" id="1340429.A0A2G4T297"/>
<dbReference type="Pfam" id="PF12796">
    <property type="entry name" value="Ank_2"/>
    <property type="match status" value="1"/>
</dbReference>
<keyword evidence="3" id="KW-1185">Reference proteome</keyword>
<dbReference type="GeneID" id="35446767"/>
<dbReference type="InterPro" id="IPR002110">
    <property type="entry name" value="Ankyrin_rpt"/>
</dbReference>
<dbReference type="AlphaFoldDB" id="A0A2G4T297"/>
<feature type="compositionally biased region" description="Low complexity" evidence="1">
    <location>
        <begin position="251"/>
        <end position="271"/>
    </location>
</feature>
<sequence>MLDCSFPSSFFHFSLMSLEEYYQSFPLPPLPASTQRYQKYQKTKIHYDLEQTITEVEVIAIQEKLKTAMDKIVQDWAERHDSLVDALNASERMKRGLVEKYNNQLQRYQRTVKEMHFYKTSYDQLLLRRHSLLSSSCSYRPGRSLKKDYCSLPRLTSPFSTSLAPVNEVVEAALSRDQLKDKEIDLMDFDSDLSDIINHSSTISECDGSLQSQDDKHTESSRIKEYSKEKDAMTENNEENSENEKEIASRNNENNNDNNNNNTNNNNINNNTRSLDPIEETKVLKFACGDGFWNTIANGKANKEEVVQTVMNYLRRGGNPNVAKNSDTVKRVKEGYSLVHALVAIKNTAALQSVLLTGAKPNVFPLTDNPKDKVTPLVLAAQLGYLNGVRLLIEQAGVDITNSYGPSGENALHAAVQRSSTLLAQLLYIMHVLQENPSLSLFW</sequence>
<evidence type="ECO:0000313" key="2">
    <source>
        <dbReference type="EMBL" id="PHZ15135.1"/>
    </source>
</evidence>
<evidence type="ECO:0000256" key="1">
    <source>
        <dbReference type="SAM" id="MobiDB-lite"/>
    </source>
</evidence>
<dbReference type="EMBL" id="KZ303844">
    <property type="protein sequence ID" value="PHZ15135.1"/>
    <property type="molecule type" value="Genomic_DNA"/>
</dbReference>
<protein>
    <submittedName>
        <fullName evidence="2">Uncharacterized protein</fullName>
    </submittedName>
</protein>
<gene>
    <name evidence="2" type="ORF">RHIMIDRAFT_84721</name>
</gene>
<name>A0A2G4T297_RHIZD</name>
<proteinExistence type="predicted"/>
<organism evidence="2 3">
    <name type="scientific">Rhizopus microsporus ATCC 52813</name>
    <dbReference type="NCBI Taxonomy" id="1340429"/>
    <lineage>
        <taxon>Eukaryota</taxon>
        <taxon>Fungi</taxon>
        <taxon>Fungi incertae sedis</taxon>
        <taxon>Mucoromycota</taxon>
        <taxon>Mucoromycotina</taxon>
        <taxon>Mucoromycetes</taxon>
        <taxon>Mucorales</taxon>
        <taxon>Mucorineae</taxon>
        <taxon>Rhizopodaceae</taxon>
        <taxon>Rhizopus</taxon>
    </lineage>
</organism>